<proteinExistence type="predicted"/>
<dbReference type="InParanoid" id="A0A3Q7EAP1"/>
<dbReference type="Gramene" id="Solyc01g011175.1.1">
    <property type="protein sequence ID" value="Solyc01g011175.1.1"/>
    <property type="gene ID" value="Solyc01g011175.1"/>
</dbReference>
<dbReference type="AlphaFoldDB" id="A0A3Q7EAP1"/>
<keyword evidence="3" id="KW-1185">Reference proteome</keyword>
<sequence>MTFALTRVCPSRYDPIKIAPLCIFYNEKVTVFDVQSDKVDDILKFVESSKQQLVVKTLSEG</sequence>
<evidence type="ECO:0000313" key="2">
    <source>
        <dbReference type="EnsemblPlants" id="Solyc01g011175.1.1"/>
    </source>
</evidence>
<accession>A0A3Q7EAP1</accession>
<dbReference type="PROSITE" id="PS51320">
    <property type="entry name" value="TIFY"/>
    <property type="match status" value="1"/>
</dbReference>
<name>A0A3Q7EAP1_SOLLC</name>
<dbReference type="InterPro" id="IPR010399">
    <property type="entry name" value="Tify_dom"/>
</dbReference>
<dbReference type="Proteomes" id="UP000004994">
    <property type="component" value="Chromosome 1"/>
</dbReference>
<evidence type="ECO:0000259" key="1">
    <source>
        <dbReference type="PROSITE" id="PS51320"/>
    </source>
</evidence>
<protein>
    <recommendedName>
        <fullName evidence="1">Tify domain-containing protein</fullName>
    </recommendedName>
</protein>
<organism evidence="2">
    <name type="scientific">Solanum lycopersicum</name>
    <name type="common">Tomato</name>
    <name type="synonym">Lycopersicon esculentum</name>
    <dbReference type="NCBI Taxonomy" id="4081"/>
    <lineage>
        <taxon>Eukaryota</taxon>
        <taxon>Viridiplantae</taxon>
        <taxon>Streptophyta</taxon>
        <taxon>Embryophyta</taxon>
        <taxon>Tracheophyta</taxon>
        <taxon>Spermatophyta</taxon>
        <taxon>Magnoliopsida</taxon>
        <taxon>eudicotyledons</taxon>
        <taxon>Gunneridae</taxon>
        <taxon>Pentapetalae</taxon>
        <taxon>asterids</taxon>
        <taxon>lamiids</taxon>
        <taxon>Solanales</taxon>
        <taxon>Solanaceae</taxon>
        <taxon>Solanoideae</taxon>
        <taxon>Solaneae</taxon>
        <taxon>Solanum</taxon>
        <taxon>Solanum subgen. Lycopersicon</taxon>
    </lineage>
</organism>
<evidence type="ECO:0000313" key="3">
    <source>
        <dbReference type="Proteomes" id="UP000004994"/>
    </source>
</evidence>
<reference evidence="2" key="1">
    <citation type="journal article" date="2012" name="Nature">
        <title>The tomato genome sequence provides insights into fleshy fruit evolution.</title>
        <authorList>
            <consortium name="Tomato Genome Consortium"/>
        </authorList>
    </citation>
    <scope>NUCLEOTIDE SEQUENCE [LARGE SCALE GENOMIC DNA]</scope>
    <source>
        <strain evidence="2">cv. Heinz 1706</strain>
    </source>
</reference>
<feature type="domain" description="Tify" evidence="1">
    <location>
        <begin position="14"/>
        <end position="48"/>
    </location>
</feature>
<reference evidence="2" key="2">
    <citation type="submission" date="2019-01" db="UniProtKB">
        <authorList>
            <consortium name="EnsemblPlants"/>
        </authorList>
    </citation>
    <scope>IDENTIFICATION</scope>
    <source>
        <strain evidence="2">cv. Heinz 1706</strain>
    </source>
</reference>
<dbReference type="EnsemblPlants" id="Solyc01g011175.1.1">
    <property type="protein sequence ID" value="Solyc01g011175.1.1"/>
    <property type="gene ID" value="Solyc01g011175.1"/>
</dbReference>